<dbReference type="Proteomes" id="UP000807306">
    <property type="component" value="Unassembled WGS sequence"/>
</dbReference>
<evidence type="ECO:0000313" key="1">
    <source>
        <dbReference type="EMBL" id="KAF9529509.1"/>
    </source>
</evidence>
<gene>
    <name evidence="1" type="ORF">CPB83DRAFT_926251</name>
</gene>
<keyword evidence="2" id="KW-1185">Reference proteome</keyword>
<evidence type="ECO:0000313" key="2">
    <source>
        <dbReference type="Proteomes" id="UP000807306"/>
    </source>
</evidence>
<protein>
    <submittedName>
        <fullName evidence="1">Uncharacterized protein</fullName>
    </submittedName>
</protein>
<organism evidence="1 2">
    <name type="scientific">Crepidotus variabilis</name>
    <dbReference type="NCBI Taxonomy" id="179855"/>
    <lineage>
        <taxon>Eukaryota</taxon>
        <taxon>Fungi</taxon>
        <taxon>Dikarya</taxon>
        <taxon>Basidiomycota</taxon>
        <taxon>Agaricomycotina</taxon>
        <taxon>Agaricomycetes</taxon>
        <taxon>Agaricomycetidae</taxon>
        <taxon>Agaricales</taxon>
        <taxon>Agaricineae</taxon>
        <taxon>Crepidotaceae</taxon>
        <taxon>Crepidotus</taxon>
    </lineage>
</organism>
<dbReference type="AlphaFoldDB" id="A0A9P6EIX2"/>
<reference evidence="1" key="1">
    <citation type="submission" date="2020-11" db="EMBL/GenBank/DDBJ databases">
        <authorList>
            <consortium name="DOE Joint Genome Institute"/>
            <person name="Ahrendt S."/>
            <person name="Riley R."/>
            <person name="Andreopoulos W."/>
            <person name="Labutti K."/>
            <person name="Pangilinan J."/>
            <person name="Ruiz-Duenas F.J."/>
            <person name="Barrasa J.M."/>
            <person name="Sanchez-Garcia M."/>
            <person name="Camarero S."/>
            <person name="Miyauchi S."/>
            <person name="Serrano A."/>
            <person name="Linde D."/>
            <person name="Babiker R."/>
            <person name="Drula E."/>
            <person name="Ayuso-Fernandez I."/>
            <person name="Pacheco R."/>
            <person name="Padilla G."/>
            <person name="Ferreira P."/>
            <person name="Barriuso J."/>
            <person name="Kellner H."/>
            <person name="Castanera R."/>
            <person name="Alfaro M."/>
            <person name="Ramirez L."/>
            <person name="Pisabarro A.G."/>
            <person name="Kuo A."/>
            <person name="Tritt A."/>
            <person name="Lipzen A."/>
            <person name="He G."/>
            <person name="Yan M."/>
            <person name="Ng V."/>
            <person name="Cullen D."/>
            <person name="Martin F."/>
            <person name="Rosso M.-N."/>
            <person name="Henrissat B."/>
            <person name="Hibbett D."/>
            <person name="Martinez A.T."/>
            <person name="Grigoriev I.V."/>
        </authorList>
    </citation>
    <scope>NUCLEOTIDE SEQUENCE</scope>
    <source>
        <strain evidence="1">CBS 506.95</strain>
    </source>
</reference>
<name>A0A9P6EIX2_9AGAR</name>
<accession>A0A9P6EIX2</accession>
<proteinExistence type="predicted"/>
<dbReference type="EMBL" id="MU157845">
    <property type="protein sequence ID" value="KAF9529509.1"/>
    <property type="molecule type" value="Genomic_DNA"/>
</dbReference>
<comment type="caution">
    <text evidence="1">The sequence shown here is derived from an EMBL/GenBank/DDBJ whole genome shotgun (WGS) entry which is preliminary data.</text>
</comment>
<sequence>MELSSRSAYSSLLLDERLSRPYQSSRFTSVVQELLARWSRRFIRCEHILDGGLGVGDLVAHQKAPNIRLSLIVYFLLAVVHISSLASRLSRSSRSYNYGKDLHISSDFVSHSQHHWQLTNGSGTGDLVVHPGALDWRRLSRSSESSDYSFSFAVAFWLLQQFRHHWHLTNGSGTGDLVVHPGALDWRRLSRSSESFDYSFSFVVVSSCDSMSHACIHLQDNLPSMLYMRPISTAQCRQTAQL</sequence>